<name>A0A9X2GAN2_9ACTN</name>
<dbReference type="InterPro" id="IPR050855">
    <property type="entry name" value="NDM-1-like"/>
</dbReference>
<dbReference type="SMART" id="SM00849">
    <property type="entry name" value="Lactamase_B"/>
    <property type="match status" value="1"/>
</dbReference>
<dbReference type="Pfam" id="PF00753">
    <property type="entry name" value="Lactamase_B"/>
    <property type="match status" value="1"/>
</dbReference>
<accession>A0A9X2GAN2</accession>
<dbReference type="InterPro" id="IPR001279">
    <property type="entry name" value="Metallo-B-lactamas"/>
</dbReference>
<keyword evidence="3" id="KW-1185">Reference proteome</keyword>
<dbReference type="InterPro" id="IPR036866">
    <property type="entry name" value="RibonucZ/Hydroxyglut_hydro"/>
</dbReference>
<dbReference type="PANTHER" id="PTHR42951:SF4">
    <property type="entry name" value="ACYL-COENZYME A THIOESTERASE MBLAC2"/>
    <property type="match status" value="1"/>
</dbReference>
<proteinExistence type="predicted"/>
<dbReference type="EC" id="4.-.-.-" evidence="2"/>
<dbReference type="CDD" id="cd16282">
    <property type="entry name" value="metallo-hydrolase-like_MBL-fold"/>
    <property type="match status" value="1"/>
</dbReference>
<dbReference type="AlphaFoldDB" id="A0A9X2GAN2"/>
<sequence>MGHQRIRLDSAALQEIVPGVHAWVQPDGTWWVNNAGAVTGDDGTIVVDTCATEERTRRFLRALEAATDDAPIRAAVNTHQHGDHTHGNCLLPEQAVIVGHESVRESVLTDFVIDGCPPFWSPVPDWGGVTRRPPSLVFSSELTVYSGGRRIDLLHPGHPAHTAGDVVAWLPEERVLFTGDLLFHGITPLVLMGSVDGALRSLDWLAGFGAEHVVPGHGPLADAATLPGILADHERYFRFVADTAAAGLRRGLSPLDAARRADLRAFQGWPDAERLVLNLHRAYADAAGADVDLPAAFVEAMEWNRGPFPTAV</sequence>
<evidence type="ECO:0000313" key="3">
    <source>
        <dbReference type="Proteomes" id="UP001139648"/>
    </source>
</evidence>
<gene>
    <name evidence="2" type="ORF">HD597_000889</name>
</gene>
<evidence type="ECO:0000313" key="2">
    <source>
        <dbReference type="EMBL" id="MCP2353869.1"/>
    </source>
</evidence>
<dbReference type="SUPFAM" id="SSF56281">
    <property type="entry name" value="Metallo-hydrolase/oxidoreductase"/>
    <property type="match status" value="1"/>
</dbReference>
<dbReference type="RefSeq" id="WP_253740385.1">
    <property type="nucleotide sequence ID" value="NZ_BAABKA010000033.1"/>
</dbReference>
<dbReference type="EMBL" id="JAMZEB010000002">
    <property type="protein sequence ID" value="MCP2353869.1"/>
    <property type="molecule type" value="Genomic_DNA"/>
</dbReference>
<dbReference type="GO" id="GO:0016829">
    <property type="term" value="F:lyase activity"/>
    <property type="evidence" value="ECO:0007669"/>
    <property type="project" value="UniProtKB-KW"/>
</dbReference>
<reference evidence="2" key="1">
    <citation type="submission" date="2022-06" db="EMBL/GenBank/DDBJ databases">
        <title>Sequencing the genomes of 1000 actinobacteria strains.</title>
        <authorList>
            <person name="Klenk H.-P."/>
        </authorList>
    </citation>
    <scope>NUCLEOTIDE SEQUENCE</scope>
    <source>
        <strain evidence="2">DSM 46694</strain>
    </source>
</reference>
<comment type="caution">
    <text evidence="2">The sequence shown here is derived from an EMBL/GenBank/DDBJ whole genome shotgun (WGS) entry which is preliminary data.</text>
</comment>
<dbReference type="PANTHER" id="PTHR42951">
    <property type="entry name" value="METALLO-BETA-LACTAMASE DOMAIN-CONTAINING"/>
    <property type="match status" value="1"/>
</dbReference>
<evidence type="ECO:0000259" key="1">
    <source>
        <dbReference type="SMART" id="SM00849"/>
    </source>
</evidence>
<dbReference type="Proteomes" id="UP001139648">
    <property type="component" value="Unassembled WGS sequence"/>
</dbReference>
<organism evidence="2 3">
    <name type="scientific">Nonomuraea thailandensis</name>
    <dbReference type="NCBI Taxonomy" id="1188745"/>
    <lineage>
        <taxon>Bacteria</taxon>
        <taxon>Bacillati</taxon>
        <taxon>Actinomycetota</taxon>
        <taxon>Actinomycetes</taxon>
        <taxon>Streptosporangiales</taxon>
        <taxon>Streptosporangiaceae</taxon>
        <taxon>Nonomuraea</taxon>
    </lineage>
</organism>
<dbReference type="Gene3D" id="3.60.15.10">
    <property type="entry name" value="Ribonuclease Z/Hydroxyacylglutathione hydrolase-like"/>
    <property type="match status" value="1"/>
</dbReference>
<keyword evidence="2" id="KW-0456">Lyase</keyword>
<feature type="domain" description="Metallo-beta-lactamase" evidence="1">
    <location>
        <begin position="32"/>
        <end position="217"/>
    </location>
</feature>
<protein>
    <submittedName>
        <fullName evidence="2">Cyclase</fullName>
        <ecNumber evidence="2">4.-.-.-</ecNumber>
    </submittedName>
</protein>